<comment type="caution">
    <text evidence="3">The sequence shown here is derived from an EMBL/GenBank/DDBJ whole genome shotgun (WGS) entry which is preliminary data.</text>
</comment>
<evidence type="ECO:0000259" key="2">
    <source>
        <dbReference type="Pfam" id="PF00156"/>
    </source>
</evidence>
<protein>
    <submittedName>
        <fullName evidence="3">Amidophosphoribosyltransferase</fullName>
    </submittedName>
</protein>
<sequence>MRPSRATRTIGQWVAWLKSQNCTPSVTPAEVGVCSMCLGPTPIGPQGTHYARCFACNNGRYSTVLDGFVPICYSVNEGLEGAIWRAKNDDLNGWLQLPLASLLWTFLNNHLECIENAYGGKFDIGVTVPSSKERNGVNHLDALLSRIEKWPINWKQGVLVKNRNEPAAERRQRIVTDLFTADQSVNGKRVLLLDDTFTSGGSMASAAYALHEAGATSVVGIAFGRQLNASREEARELISELPQRPLDLDTCPVHDLSDIDLFFMRG</sequence>
<dbReference type="SUPFAM" id="SSF53271">
    <property type="entry name" value="PRTase-like"/>
    <property type="match status" value="1"/>
</dbReference>
<dbReference type="InterPro" id="IPR000836">
    <property type="entry name" value="PRTase_dom"/>
</dbReference>
<dbReference type="InterPro" id="IPR029057">
    <property type="entry name" value="PRTase-like"/>
</dbReference>
<proteinExistence type="inferred from homology"/>
<evidence type="ECO:0000256" key="1">
    <source>
        <dbReference type="ARBA" id="ARBA00008007"/>
    </source>
</evidence>
<dbReference type="Gene3D" id="3.40.50.2020">
    <property type="match status" value="1"/>
</dbReference>
<dbReference type="CDD" id="cd06223">
    <property type="entry name" value="PRTases_typeI"/>
    <property type="match status" value="1"/>
</dbReference>
<dbReference type="PANTHER" id="PTHR47505">
    <property type="entry name" value="DNA UTILIZATION PROTEIN YHGH"/>
    <property type="match status" value="1"/>
</dbReference>
<organism evidence="3 4">
    <name type="scientific">Streptomyces pseudovenezuelae</name>
    <dbReference type="NCBI Taxonomy" id="67350"/>
    <lineage>
        <taxon>Bacteria</taxon>
        <taxon>Bacillati</taxon>
        <taxon>Actinomycetota</taxon>
        <taxon>Actinomycetes</taxon>
        <taxon>Kitasatosporales</taxon>
        <taxon>Streptomycetaceae</taxon>
        <taxon>Streptomyces</taxon>
        <taxon>Streptomyces aurantiacus group</taxon>
    </lineage>
</organism>
<gene>
    <name evidence="3" type="ORF">M2283_001919</name>
</gene>
<reference evidence="3 4" key="1">
    <citation type="submission" date="2023-04" db="EMBL/GenBank/DDBJ databases">
        <title>Forest soil microbial communities from Buena Vista Peninsula, Colon Province, Panama.</title>
        <authorList>
            <person name="Bouskill N."/>
        </authorList>
    </citation>
    <scope>NUCLEOTIDE SEQUENCE [LARGE SCALE GENOMIC DNA]</scope>
    <source>
        <strain evidence="3 4">GGS1</strain>
    </source>
</reference>
<feature type="domain" description="Phosphoribosyltransferase" evidence="2">
    <location>
        <begin position="134"/>
        <end position="223"/>
    </location>
</feature>
<comment type="similarity">
    <text evidence="1">Belongs to the ComF/GntX family.</text>
</comment>
<evidence type="ECO:0000313" key="4">
    <source>
        <dbReference type="Proteomes" id="UP001160499"/>
    </source>
</evidence>
<keyword evidence="4" id="KW-1185">Reference proteome</keyword>
<evidence type="ECO:0000313" key="3">
    <source>
        <dbReference type="EMBL" id="MDH6214636.1"/>
    </source>
</evidence>
<dbReference type="Pfam" id="PF00156">
    <property type="entry name" value="Pribosyltran"/>
    <property type="match status" value="1"/>
</dbReference>
<dbReference type="EMBL" id="JARXVH010000003">
    <property type="protein sequence ID" value="MDH6214636.1"/>
    <property type="molecule type" value="Genomic_DNA"/>
</dbReference>
<name>A0ABT6LE98_9ACTN</name>
<dbReference type="InterPro" id="IPR051910">
    <property type="entry name" value="ComF/GntX_DNA_util-trans"/>
</dbReference>
<dbReference type="PANTHER" id="PTHR47505:SF1">
    <property type="entry name" value="DNA UTILIZATION PROTEIN YHGH"/>
    <property type="match status" value="1"/>
</dbReference>
<dbReference type="Proteomes" id="UP001160499">
    <property type="component" value="Unassembled WGS sequence"/>
</dbReference>
<accession>A0ABT6LE98</accession>